<dbReference type="GO" id="GO:0003755">
    <property type="term" value="F:peptidyl-prolyl cis-trans isomerase activity"/>
    <property type="evidence" value="ECO:0007669"/>
    <property type="project" value="UniProtKB-KW"/>
</dbReference>
<comment type="catalytic activity">
    <reaction evidence="1">
        <text>[protein]-peptidylproline (omega=180) = [protein]-peptidylproline (omega=0)</text>
        <dbReference type="Rhea" id="RHEA:16237"/>
        <dbReference type="Rhea" id="RHEA-COMP:10747"/>
        <dbReference type="Rhea" id="RHEA-COMP:10748"/>
        <dbReference type="ChEBI" id="CHEBI:83833"/>
        <dbReference type="ChEBI" id="CHEBI:83834"/>
        <dbReference type="EC" id="5.2.1.8"/>
    </reaction>
</comment>
<evidence type="ECO:0000256" key="3">
    <source>
        <dbReference type="ARBA" id="ARBA00023110"/>
    </source>
</evidence>
<dbReference type="InterPro" id="IPR041232">
    <property type="entry name" value="NPL"/>
</dbReference>
<dbReference type="Proteomes" id="UP000237000">
    <property type="component" value="Unassembled WGS sequence"/>
</dbReference>
<evidence type="ECO:0000256" key="1">
    <source>
        <dbReference type="ARBA" id="ARBA00000971"/>
    </source>
</evidence>
<organism evidence="6 7">
    <name type="scientific">Trema orientale</name>
    <name type="common">Charcoal tree</name>
    <name type="synonym">Celtis orientalis</name>
    <dbReference type="NCBI Taxonomy" id="63057"/>
    <lineage>
        <taxon>Eukaryota</taxon>
        <taxon>Viridiplantae</taxon>
        <taxon>Streptophyta</taxon>
        <taxon>Embryophyta</taxon>
        <taxon>Tracheophyta</taxon>
        <taxon>Spermatophyta</taxon>
        <taxon>Magnoliopsida</taxon>
        <taxon>eudicotyledons</taxon>
        <taxon>Gunneridae</taxon>
        <taxon>Pentapetalae</taxon>
        <taxon>rosids</taxon>
        <taxon>fabids</taxon>
        <taxon>Rosales</taxon>
        <taxon>Cannabaceae</taxon>
        <taxon>Trema</taxon>
    </lineage>
</organism>
<reference evidence="7" key="1">
    <citation type="submission" date="2016-06" db="EMBL/GenBank/DDBJ databases">
        <title>Parallel loss of symbiosis genes in relatives of nitrogen-fixing non-legume Parasponia.</title>
        <authorList>
            <person name="Van Velzen R."/>
            <person name="Holmer R."/>
            <person name="Bu F."/>
            <person name="Rutten L."/>
            <person name="Van Zeijl A."/>
            <person name="Liu W."/>
            <person name="Santuari L."/>
            <person name="Cao Q."/>
            <person name="Sharma T."/>
            <person name="Shen D."/>
            <person name="Roswanjaya Y."/>
            <person name="Wardhani T."/>
            <person name="Kalhor M.S."/>
            <person name="Jansen J."/>
            <person name="Van den Hoogen J."/>
            <person name="Gungor B."/>
            <person name="Hartog M."/>
            <person name="Hontelez J."/>
            <person name="Verver J."/>
            <person name="Yang W.-C."/>
            <person name="Schijlen E."/>
            <person name="Repin R."/>
            <person name="Schilthuizen M."/>
            <person name="Schranz E."/>
            <person name="Heidstra R."/>
            <person name="Miyata K."/>
            <person name="Fedorova E."/>
            <person name="Kohlen W."/>
            <person name="Bisseling T."/>
            <person name="Smit S."/>
            <person name="Geurts R."/>
        </authorList>
    </citation>
    <scope>NUCLEOTIDE SEQUENCE [LARGE SCALE GENOMIC DNA]</scope>
    <source>
        <strain evidence="7">cv. RG33-2</strain>
    </source>
</reference>
<accession>A0A2P5A4W8</accession>
<keyword evidence="7" id="KW-1185">Reference proteome</keyword>
<dbReference type="EC" id="5.2.1.8" evidence="2"/>
<comment type="caution">
    <text evidence="6">The sequence shown here is derived from an EMBL/GenBank/DDBJ whole genome shotgun (WGS) entry which is preliminary data.</text>
</comment>
<dbReference type="InParanoid" id="A0A2P5A4W8"/>
<dbReference type="OrthoDB" id="1902587at2759"/>
<dbReference type="PANTHER" id="PTHR43811">
    <property type="entry name" value="FKBP-TYPE PEPTIDYL-PROLYL CIS-TRANS ISOMERASE FKPA"/>
    <property type="match status" value="1"/>
</dbReference>
<sequence length="113" mass="12606">MAFWGIEVKPGKPFTHKFDDLRGRLHVSMASLGMGKATTKSVLQCNVGNKSPVFLCSLYPEKTESLQLNLEFEEVDEVVFSVIGPRSIHLSGYYLGSGRHRGVNEESYPFVVI</sequence>
<evidence type="ECO:0000256" key="4">
    <source>
        <dbReference type="ARBA" id="ARBA00023235"/>
    </source>
</evidence>
<keyword evidence="3" id="KW-0697">Rotamase</keyword>
<protein>
    <recommendedName>
        <fullName evidence="2">peptidylprolyl isomerase</fullName>
        <ecNumber evidence="2">5.2.1.8</ecNumber>
    </recommendedName>
</protein>
<dbReference type="STRING" id="63057.A0A2P5A4W8"/>
<feature type="non-terminal residue" evidence="6">
    <location>
        <position position="113"/>
    </location>
</feature>
<dbReference type="EMBL" id="JXTC01001298">
    <property type="protein sequence ID" value="PON31586.1"/>
    <property type="molecule type" value="Genomic_DNA"/>
</dbReference>
<dbReference type="AlphaFoldDB" id="A0A2P5A4W8"/>
<evidence type="ECO:0000313" key="6">
    <source>
        <dbReference type="EMBL" id="PON31586.1"/>
    </source>
</evidence>
<evidence type="ECO:0000259" key="5">
    <source>
        <dbReference type="Pfam" id="PF17800"/>
    </source>
</evidence>
<dbReference type="Gene3D" id="2.60.120.340">
    <property type="entry name" value="Nucleoplasmin core domain"/>
    <property type="match status" value="1"/>
</dbReference>
<dbReference type="Pfam" id="PF17800">
    <property type="entry name" value="NPL"/>
    <property type="match status" value="1"/>
</dbReference>
<gene>
    <name evidence="6" type="ORF">TorRG33x02_357450</name>
</gene>
<keyword evidence="4" id="KW-0413">Isomerase</keyword>
<proteinExistence type="predicted"/>
<name>A0A2P5A4W8_TREOI</name>
<dbReference type="PANTHER" id="PTHR43811:SF48">
    <property type="entry name" value="PEPTIDYL-PROLYL CIS-TRANS ISOMERASE FKBP43"/>
    <property type="match status" value="1"/>
</dbReference>
<evidence type="ECO:0000313" key="7">
    <source>
        <dbReference type="Proteomes" id="UP000237000"/>
    </source>
</evidence>
<feature type="domain" description="Nucleoplasmin-like" evidence="5">
    <location>
        <begin position="3"/>
        <end position="94"/>
    </location>
</feature>
<evidence type="ECO:0000256" key="2">
    <source>
        <dbReference type="ARBA" id="ARBA00013194"/>
    </source>
</evidence>